<dbReference type="SUPFAM" id="SSF51658">
    <property type="entry name" value="Xylose isomerase-like"/>
    <property type="match status" value="1"/>
</dbReference>
<dbReference type="PANTHER" id="PTHR12110:SF41">
    <property type="entry name" value="INOSOSE DEHYDRATASE"/>
    <property type="match status" value="1"/>
</dbReference>
<dbReference type="RefSeq" id="WP_004080357.1">
    <property type="nucleotide sequence ID" value="NZ_VIRB01000136.1"/>
</dbReference>
<dbReference type="PANTHER" id="PTHR12110">
    <property type="entry name" value="HYDROXYPYRUVATE ISOMERASE"/>
    <property type="match status" value="1"/>
</dbReference>
<dbReference type="GO" id="GO:0016853">
    <property type="term" value="F:isomerase activity"/>
    <property type="evidence" value="ECO:0007669"/>
    <property type="project" value="UniProtKB-KW"/>
</dbReference>
<evidence type="ECO:0000313" key="2">
    <source>
        <dbReference type="EMBL" id="NDO71262.1"/>
    </source>
</evidence>
<evidence type="ECO:0000259" key="1">
    <source>
        <dbReference type="Pfam" id="PF01261"/>
    </source>
</evidence>
<keyword evidence="2" id="KW-0413">Isomerase</keyword>
<feature type="domain" description="Xylose isomerase-like TIM barrel" evidence="1">
    <location>
        <begin position="22"/>
        <end position="268"/>
    </location>
</feature>
<dbReference type="OrthoDB" id="9786584at2"/>
<name>A0A9X5CE82_9FIRM</name>
<sequence>MQHGIYYAYWEREWDGDYKYYIKKAAALGFDILEIAAGPLPEYTKNQMKELRQCAKEHGVRLTVGYGPAPENNIASPDAAVRAHALEFYKALFERMEKIGSDLIGGALYSCWPIDYHELIDKKGDWERGIEGIAKMGKAAAQYGIQTLGLECLNRFENHVINTAKEGAQFVKNVRELEKEAVNVKVMLDTFHMNIEEESIGNAIRTAGELLGHFHTGECNRMVPGAGRMPWKEISDALKEIHYSGTVVMEPFVIPGGQVGKDIRIWREIVPDISENALDGDAKRALEFQRRILET</sequence>
<proteinExistence type="predicted"/>
<dbReference type="Gene3D" id="3.20.20.150">
    <property type="entry name" value="Divalent-metal-dependent TIM barrel enzymes"/>
    <property type="match status" value="1"/>
</dbReference>
<accession>A0A9X5CE82</accession>
<reference evidence="2 3" key="1">
    <citation type="submission" date="2019-07" db="EMBL/GenBank/DDBJ databases">
        <title>Draft genome sequences of 15 bacterial species constituting the stable defined intestinal microbiota of the GM15 gnotobiotic mouse model.</title>
        <authorList>
            <person name="Elie C."/>
            <person name="Mathieu A."/>
            <person name="Saliou A."/>
            <person name="Darnaud M."/>
            <person name="Leulier F."/>
            <person name="Tamellini A."/>
        </authorList>
    </citation>
    <scope>NUCLEOTIDE SEQUENCE [LARGE SCALE GENOMIC DNA]</scope>
    <source>
        <strain evidence="3">ASF 502</strain>
    </source>
</reference>
<dbReference type="EMBL" id="VIRB01000136">
    <property type="protein sequence ID" value="NDO71262.1"/>
    <property type="molecule type" value="Genomic_DNA"/>
</dbReference>
<comment type="caution">
    <text evidence="2">The sequence shown here is derived from an EMBL/GenBank/DDBJ whole genome shotgun (WGS) entry which is preliminary data.</text>
</comment>
<organism evidence="2 3">
    <name type="scientific">Schaedlerella arabinosiphila</name>
    <dbReference type="NCBI Taxonomy" id="2044587"/>
    <lineage>
        <taxon>Bacteria</taxon>
        <taxon>Bacillati</taxon>
        <taxon>Bacillota</taxon>
        <taxon>Clostridia</taxon>
        <taxon>Lachnospirales</taxon>
        <taxon>Lachnospiraceae</taxon>
        <taxon>Schaedlerella</taxon>
    </lineage>
</organism>
<dbReference type="InterPro" id="IPR013022">
    <property type="entry name" value="Xyl_isomerase-like_TIM-brl"/>
</dbReference>
<dbReference type="InterPro" id="IPR050312">
    <property type="entry name" value="IolE/XylAMocC-like"/>
</dbReference>
<evidence type="ECO:0000313" key="3">
    <source>
        <dbReference type="Proteomes" id="UP000474104"/>
    </source>
</evidence>
<protein>
    <submittedName>
        <fullName evidence="2">Sugar phosphate isomerase/epimerase</fullName>
    </submittedName>
</protein>
<dbReference type="Pfam" id="PF01261">
    <property type="entry name" value="AP_endonuc_2"/>
    <property type="match status" value="1"/>
</dbReference>
<gene>
    <name evidence="2" type="ORF">FMM80_22465</name>
</gene>
<dbReference type="AlphaFoldDB" id="A0A9X5CE82"/>
<dbReference type="Proteomes" id="UP000474104">
    <property type="component" value="Unassembled WGS sequence"/>
</dbReference>
<dbReference type="InterPro" id="IPR036237">
    <property type="entry name" value="Xyl_isomerase-like_sf"/>
</dbReference>